<organism evidence="1 2">
    <name type="scientific">candidate division TA06 bacterium 34_109</name>
    <dbReference type="NCBI Taxonomy" id="1635277"/>
    <lineage>
        <taxon>Bacteria</taxon>
        <taxon>Bacteria division TA06</taxon>
    </lineage>
</organism>
<protein>
    <recommendedName>
        <fullName evidence="3">Transposase</fullName>
    </recommendedName>
</protein>
<sequence>MESSDIIGEGKKDEGMIYGGIDIHKRYSVVSLINERGECLETQRVMNEKEGF</sequence>
<evidence type="ECO:0000313" key="1">
    <source>
        <dbReference type="EMBL" id="KUK86986.1"/>
    </source>
</evidence>
<comment type="caution">
    <text evidence="1">The sequence shown here is derived from an EMBL/GenBank/DDBJ whole genome shotgun (WGS) entry which is preliminary data.</text>
</comment>
<evidence type="ECO:0008006" key="3">
    <source>
        <dbReference type="Google" id="ProtNLM"/>
    </source>
</evidence>
<dbReference type="AlphaFoldDB" id="A0A101I1D3"/>
<gene>
    <name evidence="1" type="ORF">XE03_1075</name>
</gene>
<reference evidence="2" key="1">
    <citation type="journal article" date="2015" name="MBio">
        <title>Genome-Resolved Metagenomic Analysis Reveals Roles for Candidate Phyla and Other Microbial Community Members in Biogeochemical Transformations in Oil Reservoirs.</title>
        <authorList>
            <person name="Hu P."/>
            <person name="Tom L."/>
            <person name="Singh A."/>
            <person name="Thomas B.C."/>
            <person name="Baker B.J."/>
            <person name="Piceno Y.M."/>
            <person name="Andersen G.L."/>
            <person name="Banfield J.F."/>
        </authorList>
    </citation>
    <scope>NUCLEOTIDE SEQUENCE [LARGE SCALE GENOMIC DNA]</scope>
</reference>
<dbReference type="Proteomes" id="UP000053467">
    <property type="component" value="Unassembled WGS sequence"/>
</dbReference>
<dbReference type="EMBL" id="LGGX01000009">
    <property type="protein sequence ID" value="KUK86986.1"/>
    <property type="molecule type" value="Genomic_DNA"/>
</dbReference>
<accession>A0A101I1D3</accession>
<proteinExistence type="predicted"/>
<name>A0A101I1D3_UNCT6</name>
<evidence type="ECO:0000313" key="2">
    <source>
        <dbReference type="Proteomes" id="UP000053467"/>
    </source>
</evidence>